<name>X0SG74_9ZZZZ</name>
<organism evidence="3">
    <name type="scientific">marine sediment metagenome</name>
    <dbReference type="NCBI Taxonomy" id="412755"/>
    <lineage>
        <taxon>unclassified sequences</taxon>
        <taxon>metagenomes</taxon>
        <taxon>ecological metagenomes</taxon>
    </lineage>
</organism>
<dbReference type="EMBL" id="BARS01005875">
    <property type="protein sequence ID" value="GAF80004.1"/>
    <property type="molecule type" value="Genomic_DNA"/>
</dbReference>
<dbReference type="InterPro" id="IPR017900">
    <property type="entry name" value="4Fe4S_Fe_S_CS"/>
</dbReference>
<comment type="caution">
    <text evidence="3">The sequence shown here is derived from an EMBL/GenBank/DDBJ whole genome shotgun (WGS) entry which is preliminary data.</text>
</comment>
<evidence type="ECO:0000259" key="1">
    <source>
        <dbReference type="PROSITE" id="PS51085"/>
    </source>
</evidence>
<dbReference type="Gene3D" id="3.10.20.740">
    <property type="match status" value="1"/>
</dbReference>
<dbReference type="PROSITE" id="PS00198">
    <property type="entry name" value="4FE4S_FER_1"/>
    <property type="match status" value="1"/>
</dbReference>
<feature type="domain" description="2Fe-2S ferredoxin-type" evidence="1">
    <location>
        <begin position="4"/>
        <end position="84"/>
    </location>
</feature>
<dbReference type="GO" id="GO:0051536">
    <property type="term" value="F:iron-sulfur cluster binding"/>
    <property type="evidence" value="ECO:0007669"/>
    <property type="project" value="InterPro"/>
</dbReference>
<gene>
    <name evidence="3" type="ORF">S01H1_11519</name>
</gene>
<dbReference type="SUPFAM" id="SSF54292">
    <property type="entry name" value="2Fe-2S ferredoxin-like"/>
    <property type="match status" value="1"/>
</dbReference>
<evidence type="ECO:0000313" key="3">
    <source>
        <dbReference type="EMBL" id="GAF80004.1"/>
    </source>
</evidence>
<dbReference type="Pfam" id="PF13510">
    <property type="entry name" value="Fer2_4"/>
    <property type="match status" value="1"/>
</dbReference>
<feature type="non-terminal residue" evidence="3">
    <location>
        <position position="1"/>
    </location>
</feature>
<evidence type="ECO:0008006" key="4">
    <source>
        <dbReference type="Google" id="ProtNLM"/>
    </source>
</evidence>
<dbReference type="PROSITE" id="PS51379">
    <property type="entry name" value="4FE4S_FER_2"/>
    <property type="match status" value="1"/>
</dbReference>
<reference evidence="3" key="1">
    <citation type="journal article" date="2014" name="Front. Microbiol.">
        <title>High frequency of phylogenetically diverse reductive dehalogenase-homologous genes in deep subseafloor sedimentary metagenomes.</title>
        <authorList>
            <person name="Kawai M."/>
            <person name="Futagami T."/>
            <person name="Toyoda A."/>
            <person name="Takaki Y."/>
            <person name="Nishi S."/>
            <person name="Hori S."/>
            <person name="Arai W."/>
            <person name="Tsubouchi T."/>
            <person name="Morono Y."/>
            <person name="Uchiyama I."/>
            <person name="Ito T."/>
            <person name="Fujiyama A."/>
            <person name="Inagaki F."/>
            <person name="Takami H."/>
        </authorList>
    </citation>
    <scope>NUCLEOTIDE SEQUENCE</scope>
    <source>
        <strain evidence="3">Expedition CK06-06</strain>
    </source>
</reference>
<accession>X0SG74</accession>
<dbReference type="CDD" id="cd00207">
    <property type="entry name" value="fer2"/>
    <property type="match status" value="1"/>
</dbReference>
<dbReference type="InterPro" id="IPR017896">
    <property type="entry name" value="4Fe4S_Fe-S-bd"/>
</dbReference>
<dbReference type="InterPro" id="IPR001041">
    <property type="entry name" value="2Fe-2S_ferredoxin-type"/>
</dbReference>
<dbReference type="PROSITE" id="PS51085">
    <property type="entry name" value="2FE2S_FER_2"/>
    <property type="match status" value="1"/>
</dbReference>
<feature type="domain" description="4Fe-4S ferredoxin-type" evidence="2">
    <location>
        <begin position="118"/>
        <end position="137"/>
    </location>
</feature>
<proteinExistence type="predicted"/>
<evidence type="ECO:0000259" key="2">
    <source>
        <dbReference type="PROSITE" id="PS51379"/>
    </source>
</evidence>
<dbReference type="SUPFAM" id="SSF54862">
    <property type="entry name" value="4Fe-4S ferredoxins"/>
    <property type="match status" value="1"/>
</dbReference>
<dbReference type="AlphaFoldDB" id="X0SG74"/>
<dbReference type="InterPro" id="IPR036010">
    <property type="entry name" value="2Fe-2S_ferredoxin-like_sf"/>
</dbReference>
<sequence>NMPEYVTLTIDGARMRVPEGTSVLDAALDHGICIPHLCHMRGVLDIGVCRLCLVEVVEDGRSKITTSCTLGAKEGMVIRAHTEKILKLRRNVAELLVAEAPNSRAIQDIAVRCGVTEVRYPFHHANCVLCGRCVRVCSEVWQSKVLGFVGRGKDRHVALPFNERPEYCKRCWSCIDVCPMTITPCDGPMKEGEEYLCGKCASQLTMIENSPDSCVWCRLGEGFQCSRWRP</sequence>
<protein>
    <recommendedName>
        <fullName evidence="4">2Fe-2S ferredoxin-type domain-containing protein</fullName>
    </recommendedName>
</protein>